<dbReference type="OrthoDB" id="496551at2759"/>
<dbReference type="EMBL" id="ASPP01023599">
    <property type="protein sequence ID" value="ETO10193.1"/>
    <property type="molecule type" value="Genomic_DNA"/>
</dbReference>
<comment type="caution">
    <text evidence="1">The sequence shown here is derived from an EMBL/GenBank/DDBJ whole genome shotgun (WGS) entry which is preliminary data.</text>
</comment>
<organism evidence="1 2">
    <name type="scientific">Reticulomyxa filosa</name>
    <dbReference type="NCBI Taxonomy" id="46433"/>
    <lineage>
        <taxon>Eukaryota</taxon>
        <taxon>Sar</taxon>
        <taxon>Rhizaria</taxon>
        <taxon>Retaria</taxon>
        <taxon>Foraminifera</taxon>
        <taxon>Monothalamids</taxon>
        <taxon>Reticulomyxidae</taxon>
        <taxon>Reticulomyxa</taxon>
    </lineage>
</organism>
<evidence type="ECO:0000313" key="2">
    <source>
        <dbReference type="Proteomes" id="UP000023152"/>
    </source>
</evidence>
<proteinExistence type="predicted"/>
<sequence>MQNSFFFPNIDTYRFCTLKYNIFNFKIKKKTEIPQNFVGRKTQVAVLKKKLKKRRKKSSVNYKRSVDFAINKLKTSKLGEMAEYKLYMEVILEEIIPKWNTEWRRQPEMKGIINKRTLFEEIEESIPSMHCLFELMFVRIKNRRDKKNICLIDLCSGKGILSVLIVSFLHFCKYMKNGNKNEDKSAMERKDKCMKYQELYDHLKCIYLIDRNWDLPLQMNEMVNEKTKKSNSKKSTKSVILNGHLKYVTQLYQIPLIPICMNIFDITSLEHFIVTNQQVHDCVYMINAIHLCRRLSACAVSLFNQCKHHIFALLLAPCCMPKRNGVDITIGPLLRVSSLQWIHRVPSDNISPYSLVVHTLQVNDILPYRIYGIANDANYGKTFVSMRCEDLRTKLHSYEHKYHAWTSFLYNAIDQWECAKKFVQIPLHGGEHRCNMYLIASRDI</sequence>
<dbReference type="AlphaFoldDB" id="X6M881"/>
<reference evidence="1 2" key="1">
    <citation type="journal article" date="2013" name="Curr. Biol.">
        <title>The Genome of the Foraminiferan Reticulomyxa filosa.</title>
        <authorList>
            <person name="Glockner G."/>
            <person name="Hulsmann N."/>
            <person name="Schleicher M."/>
            <person name="Noegel A.A."/>
            <person name="Eichinger L."/>
            <person name="Gallinger C."/>
            <person name="Pawlowski J."/>
            <person name="Sierra R."/>
            <person name="Euteneuer U."/>
            <person name="Pillet L."/>
            <person name="Moustafa A."/>
            <person name="Platzer M."/>
            <person name="Groth M."/>
            <person name="Szafranski K."/>
            <person name="Schliwa M."/>
        </authorList>
    </citation>
    <scope>NUCLEOTIDE SEQUENCE [LARGE SCALE GENOMIC DNA]</scope>
</reference>
<name>X6M881_RETFI</name>
<evidence type="ECO:0000313" key="1">
    <source>
        <dbReference type="EMBL" id="ETO10193.1"/>
    </source>
</evidence>
<protein>
    <recommendedName>
        <fullName evidence="3">Methyltransferase domain-containing protein</fullName>
    </recommendedName>
</protein>
<gene>
    <name evidence="1" type="ORF">RFI_27183</name>
</gene>
<dbReference type="Proteomes" id="UP000023152">
    <property type="component" value="Unassembled WGS sequence"/>
</dbReference>
<keyword evidence="2" id="KW-1185">Reference proteome</keyword>
<evidence type="ECO:0008006" key="3">
    <source>
        <dbReference type="Google" id="ProtNLM"/>
    </source>
</evidence>
<accession>X6M881</accession>